<feature type="domain" description="G-protein coupled receptors family 1 profile" evidence="11">
    <location>
        <begin position="5"/>
        <end position="132"/>
    </location>
</feature>
<dbReference type="CDD" id="cd00637">
    <property type="entry name" value="7tm_classA_rhodopsin-like"/>
    <property type="match status" value="1"/>
</dbReference>
<evidence type="ECO:0000256" key="7">
    <source>
        <dbReference type="ARBA" id="ARBA00023170"/>
    </source>
</evidence>
<evidence type="ECO:0000256" key="9">
    <source>
        <dbReference type="ARBA" id="ARBA00023224"/>
    </source>
</evidence>
<evidence type="ECO:0000256" key="10">
    <source>
        <dbReference type="SAM" id="Phobius"/>
    </source>
</evidence>
<dbReference type="Gene3D" id="1.20.1070.10">
    <property type="entry name" value="Rhodopsin 7-helix transmembrane proteins"/>
    <property type="match status" value="1"/>
</dbReference>
<sequence length="287" mass="31506">MAALGNVLVLHALSKSSSIPANAKKMFSSLACSDIAVGMLSQPLMGVIIAVALQMASTDDQDRTDLLCPAILPAFYFPVVLLGCASFLNMIAIAADTLLAISLHLRYQELVTSKRVIIALVSLWLTSAVSALVYISLPEGNDMVTGLSFVGLVLTTATYVYICKVVRHHQNQIVGQHQIQNSQAVESLPTDEDDLKLMLNLLKEMEINGTLRTLEMESHSQFTDQYVLAVSSQLNAISERGSSLTDFKNMAIKIRNRMRRTLSEKLRMLCLCSPLFLMNVILRPSCD</sequence>
<evidence type="ECO:0000259" key="11">
    <source>
        <dbReference type="PROSITE" id="PS50262"/>
    </source>
</evidence>
<keyword evidence="9" id="KW-0807">Transducer</keyword>
<evidence type="ECO:0000256" key="8">
    <source>
        <dbReference type="ARBA" id="ARBA00023180"/>
    </source>
</evidence>
<evidence type="ECO:0000313" key="13">
    <source>
        <dbReference type="Proteomes" id="UP001159405"/>
    </source>
</evidence>
<comment type="caution">
    <text evidence="12">The sequence shown here is derived from an EMBL/GenBank/DDBJ whole genome shotgun (WGS) entry which is preliminary data.</text>
</comment>
<accession>A0ABN8Q5M6</accession>
<feature type="transmembrane region" description="Helical" evidence="10">
    <location>
        <begin position="35"/>
        <end position="55"/>
    </location>
</feature>
<evidence type="ECO:0000256" key="6">
    <source>
        <dbReference type="ARBA" id="ARBA00023136"/>
    </source>
</evidence>
<comment type="subcellular location">
    <subcellularLocation>
        <location evidence="1">Cell membrane</location>
        <topology evidence="1">Multi-pass membrane protein</topology>
    </subcellularLocation>
</comment>
<dbReference type="PANTHER" id="PTHR24246:SF27">
    <property type="entry name" value="ADENOSINE RECEPTOR, ISOFORM A"/>
    <property type="match status" value="1"/>
</dbReference>
<keyword evidence="2" id="KW-1003">Cell membrane</keyword>
<dbReference type="PROSITE" id="PS50262">
    <property type="entry name" value="G_PROTEIN_RECEP_F1_2"/>
    <property type="match status" value="1"/>
</dbReference>
<evidence type="ECO:0000256" key="3">
    <source>
        <dbReference type="ARBA" id="ARBA00022692"/>
    </source>
</evidence>
<dbReference type="InterPro" id="IPR017452">
    <property type="entry name" value="GPCR_Rhodpsn_7TM"/>
</dbReference>
<feature type="transmembrane region" description="Helical" evidence="10">
    <location>
        <begin position="116"/>
        <end position="137"/>
    </location>
</feature>
<feature type="transmembrane region" description="Helical" evidence="10">
    <location>
        <begin position="75"/>
        <end position="95"/>
    </location>
</feature>
<keyword evidence="13" id="KW-1185">Reference proteome</keyword>
<name>A0ABN8Q5M6_9CNID</name>
<dbReference type="InterPro" id="IPR000276">
    <property type="entry name" value="GPCR_Rhodpsn"/>
</dbReference>
<dbReference type="EMBL" id="CALNXK010000107">
    <property type="protein sequence ID" value="CAH3157259.1"/>
    <property type="molecule type" value="Genomic_DNA"/>
</dbReference>
<evidence type="ECO:0000256" key="4">
    <source>
        <dbReference type="ARBA" id="ARBA00022989"/>
    </source>
</evidence>
<keyword evidence="8" id="KW-0325">Glycoprotein</keyword>
<dbReference type="Proteomes" id="UP001159405">
    <property type="component" value="Unassembled WGS sequence"/>
</dbReference>
<keyword evidence="7" id="KW-0675">Receptor</keyword>
<feature type="transmembrane region" description="Helical" evidence="10">
    <location>
        <begin position="143"/>
        <end position="162"/>
    </location>
</feature>
<organism evidence="12 13">
    <name type="scientific">Porites lobata</name>
    <dbReference type="NCBI Taxonomy" id="104759"/>
    <lineage>
        <taxon>Eukaryota</taxon>
        <taxon>Metazoa</taxon>
        <taxon>Cnidaria</taxon>
        <taxon>Anthozoa</taxon>
        <taxon>Hexacorallia</taxon>
        <taxon>Scleractinia</taxon>
        <taxon>Fungiina</taxon>
        <taxon>Poritidae</taxon>
        <taxon>Porites</taxon>
    </lineage>
</organism>
<reference evidence="12 13" key="1">
    <citation type="submission" date="2022-05" db="EMBL/GenBank/DDBJ databases">
        <authorList>
            <consortium name="Genoscope - CEA"/>
            <person name="William W."/>
        </authorList>
    </citation>
    <scope>NUCLEOTIDE SEQUENCE [LARGE SCALE GENOMIC DNA]</scope>
</reference>
<dbReference type="SUPFAM" id="SSF81321">
    <property type="entry name" value="Family A G protein-coupled receptor-like"/>
    <property type="match status" value="1"/>
</dbReference>
<dbReference type="PANTHER" id="PTHR24246">
    <property type="entry name" value="OLFACTORY RECEPTOR AND ADENOSINE RECEPTOR"/>
    <property type="match status" value="1"/>
</dbReference>
<evidence type="ECO:0000256" key="5">
    <source>
        <dbReference type="ARBA" id="ARBA00023040"/>
    </source>
</evidence>
<gene>
    <name evidence="12" type="ORF">PLOB_00002139</name>
</gene>
<keyword evidence="5" id="KW-0297">G-protein coupled receptor</keyword>
<proteinExistence type="predicted"/>
<keyword evidence="3 10" id="KW-0812">Transmembrane</keyword>
<keyword evidence="4 10" id="KW-1133">Transmembrane helix</keyword>
<dbReference type="Pfam" id="PF00001">
    <property type="entry name" value="7tm_1"/>
    <property type="match status" value="1"/>
</dbReference>
<protein>
    <recommendedName>
        <fullName evidence="11">G-protein coupled receptors family 1 profile domain-containing protein</fullName>
    </recommendedName>
</protein>
<evidence type="ECO:0000256" key="2">
    <source>
        <dbReference type="ARBA" id="ARBA00022475"/>
    </source>
</evidence>
<evidence type="ECO:0000313" key="12">
    <source>
        <dbReference type="EMBL" id="CAH3157259.1"/>
    </source>
</evidence>
<keyword evidence="6 10" id="KW-0472">Membrane</keyword>
<evidence type="ECO:0000256" key="1">
    <source>
        <dbReference type="ARBA" id="ARBA00004651"/>
    </source>
</evidence>